<evidence type="ECO:0000313" key="3">
    <source>
        <dbReference type="EMBL" id="NNF07038.1"/>
    </source>
</evidence>
<comment type="caution">
    <text evidence="3">The sequence shown here is derived from an EMBL/GenBank/DDBJ whole genome shotgun (WGS) entry which is preliminary data.</text>
</comment>
<dbReference type="GO" id="GO:0044183">
    <property type="term" value="F:protein folding chaperone"/>
    <property type="evidence" value="ECO:0007669"/>
    <property type="project" value="InterPro"/>
</dbReference>
<dbReference type="GO" id="GO:0005524">
    <property type="term" value="F:ATP binding"/>
    <property type="evidence" value="ECO:0007669"/>
    <property type="project" value="InterPro"/>
</dbReference>
<gene>
    <name evidence="3" type="ORF">HKN21_09780</name>
</gene>
<dbReference type="CDD" id="cd00320">
    <property type="entry name" value="cpn10"/>
    <property type="match status" value="1"/>
</dbReference>
<dbReference type="AlphaFoldDB" id="A0A7Y2E8A3"/>
<evidence type="ECO:0000256" key="1">
    <source>
        <dbReference type="ARBA" id="ARBA00006975"/>
    </source>
</evidence>
<evidence type="ECO:0000313" key="4">
    <source>
        <dbReference type="Proteomes" id="UP000547674"/>
    </source>
</evidence>
<evidence type="ECO:0000256" key="2">
    <source>
        <dbReference type="ARBA" id="ARBA00023186"/>
    </source>
</evidence>
<sequence>MAFKKRIIVVGDNLMVRPDEGSGRTGAGLYLPQTVADSEPVMAGWVVEVGPGLAFPDPMEVAEEPWKRKRRTAKYIPPQAQEGDLAIYIRKAAVEIKFENEKYLIVPNAAVLALVREDLMSGALGTEEGDS</sequence>
<comment type="similarity">
    <text evidence="1">Belongs to the GroES chaperonin family.</text>
</comment>
<dbReference type="InterPro" id="IPR037124">
    <property type="entry name" value="Chaperonin_GroES_sf"/>
</dbReference>
<dbReference type="SMART" id="SM00883">
    <property type="entry name" value="Cpn10"/>
    <property type="match status" value="1"/>
</dbReference>
<reference evidence="3 4" key="1">
    <citation type="submission" date="2020-03" db="EMBL/GenBank/DDBJ databases">
        <title>Metabolic flexibility allows generalist bacteria to become dominant in a frequently disturbed ecosystem.</title>
        <authorList>
            <person name="Chen Y.-J."/>
            <person name="Leung P.M."/>
            <person name="Bay S.K."/>
            <person name="Hugenholtz P."/>
            <person name="Kessler A.J."/>
            <person name="Shelley G."/>
            <person name="Waite D.W."/>
            <person name="Cook P.L."/>
            <person name="Greening C."/>
        </authorList>
    </citation>
    <scope>NUCLEOTIDE SEQUENCE [LARGE SCALE GENOMIC DNA]</scope>
    <source>
        <strain evidence="3">SS_bin_28</strain>
    </source>
</reference>
<dbReference type="InterPro" id="IPR011032">
    <property type="entry name" value="GroES-like_sf"/>
</dbReference>
<keyword evidence="2" id="KW-0143">Chaperone</keyword>
<protein>
    <submittedName>
        <fullName evidence="3">Co-chaperone GroES</fullName>
    </submittedName>
</protein>
<accession>A0A7Y2E8A3</accession>
<dbReference type="InterPro" id="IPR020818">
    <property type="entry name" value="Chaperonin_GroES"/>
</dbReference>
<dbReference type="Proteomes" id="UP000547674">
    <property type="component" value="Unassembled WGS sequence"/>
</dbReference>
<dbReference type="SUPFAM" id="SSF50129">
    <property type="entry name" value="GroES-like"/>
    <property type="match status" value="1"/>
</dbReference>
<name>A0A7Y2E8A3_UNCEI</name>
<organism evidence="3 4">
    <name type="scientific">Eiseniibacteriota bacterium</name>
    <dbReference type="NCBI Taxonomy" id="2212470"/>
    <lineage>
        <taxon>Bacteria</taxon>
        <taxon>Candidatus Eiseniibacteriota</taxon>
    </lineage>
</organism>
<proteinExistence type="inferred from homology"/>
<dbReference type="Gene3D" id="2.30.33.40">
    <property type="entry name" value="GroES chaperonin"/>
    <property type="match status" value="1"/>
</dbReference>
<dbReference type="EMBL" id="JABDJR010000388">
    <property type="protein sequence ID" value="NNF07038.1"/>
    <property type="molecule type" value="Genomic_DNA"/>
</dbReference>